<feature type="transmembrane region" description="Helical" evidence="11">
    <location>
        <begin position="191"/>
        <end position="210"/>
    </location>
</feature>
<evidence type="ECO:0000256" key="10">
    <source>
        <dbReference type="PROSITE-ProRule" id="PRU00703"/>
    </source>
</evidence>
<feature type="domain" description="CBS" evidence="12">
    <location>
        <begin position="446"/>
        <end position="502"/>
    </location>
</feature>
<evidence type="ECO:0000313" key="13">
    <source>
        <dbReference type="EMBL" id="GAP30306.1"/>
    </source>
</evidence>
<keyword evidence="14" id="KW-1185">Reference proteome</keyword>
<evidence type="ECO:0000259" key="12">
    <source>
        <dbReference type="PROSITE" id="PS51371"/>
    </source>
</evidence>
<feature type="transmembrane region" description="Helical" evidence="11">
    <location>
        <begin position="306"/>
        <end position="324"/>
    </location>
</feature>
<feature type="transmembrane region" description="Helical" evidence="11">
    <location>
        <begin position="393"/>
        <end position="413"/>
    </location>
</feature>
<dbReference type="SUPFAM" id="SSF54631">
    <property type="entry name" value="CBS-domain pair"/>
    <property type="match status" value="1"/>
</dbReference>
<comment type="caution">
    <text evidence="13">The sequence shown here is derived from an EMBL/GenBank/DDBJ whole genome shotgun (WGS) entry which is preliminary data.</text>
</comment>
<evidence type="ECO:0000256" key="5">
    <source>
        <dbReference type="ARBA" id="ARBA00023065"/>
    </source>
</evidence>
<comment type="subcellular location">
    <subcellularLocation>
        <location evidence="1">Membrane</location>
        <topology evidence="1">Multi-pass membrane protein</topology>
    </subcellularLocation>
</comment>
<sequence length="563" mass="58149">MRESSSGILVLAVAVGAATGIAAVAFRYLITGATRLFTGYDDYSGLGRIASAQWPALGFWFLLAVPVVAGAIYGPVIYRFAPEARGHGVPEVMYAVSERGGRIAPKVVVLKAFASALCIGGGGSVGREGPIVQIGSATGSTLAQLIRLDTPRVRLLVACGAAGGIAATFNAPLAGPFFAMELILRNFAAESFGAVVLSSVTASVVGRAILGNTAFLTLPVFAVRNPVEYPLYLLLGLVVGAVGVCFSKVLYLIEDLCDRAWRGPEWARPAVGGLLLGGLLIALPQMYGVGYPVLENAVEGKYMLGMLALLLIGKMLATSLTSGIGGSGGVFAPTLFIGAMAGTAFGEIVHQILPAATESPGAYGLVGMAAALGGSTRAPITAVIILFELTGEYSIILPLMVAVAVATGVSRLLSSDTIYTRKLLRRGIDIDRPHHPFAAVTAADLAQPIPESLWESSDLASAAKMLEKTPGGMLPAIDDRGRYRGCVSARDVAESLDAPEPPAAVAALIRTLPPITADTGFHDVVTALAGHGGTGLPVLDADRTAVIGWVNYEALLAVLHPDH</sequence>
<evidence type="ECO:0000313" key="14">
    <source>
        <dbReference type="Proteomes" id="UP000037179"/>
    </source>
</evidence>
<evidence type="ECO:0000256" key="1">
    <source>
        <dbReference type="ARBA" id="ARBA00004141"/>
    </source>
</evidence>
<dbReference type="InterPro" id="IPR001807">
    <property type="entry name" value="ClC"/>
</dbReference>
<feature type="transmembrane region" description="Helical" evidence="11">
    <location>
        <begin position="273"/>
        <end position="294"/>
    </location>
</feature>
<feature type="transmembrane region" description="Helical" evidence="11">
    <location>
        <begin position="362"/>
        <end position="387"/>
    </location>
</feature>
<organism evidence="13 14">
    <name type="scientific">Nocardia seriolae</name>
    <dbReference type="NCBI Taxonomy" id="37332"/>
    <lineage>
        <taxon>Bacteria</taxon>
        <taxon>Bacillati</taxon>
        <taxon>Actinomycetota</taxon>
        <taxon>Actinomycetes</taxon>
        <taxon>Mycobacteriales</taxon>
        <taxon>Nocardiaceae</taxon>
        <taxon>Nocardia</taxon>
    </lineage>
</organism>
<dbReference type="Proteomes" id="UP000037179">
    <property type="component" value="Unassembled WGS sequence"/>
</dbReference>
<dbReference type="InterPro" id="IPR046342">
    <property type="entry name" value="CBS_dom_sf"/>
</dbReference>
<keyword evidence="6 11" id="KW-0472">Membrane</keyword>
<feature type="transmembrane region" description="Helical" evidence="11">
    <location>
        <begin position="155"/>
        <end position="179"/>
    </location>
</feature>
<evidence type="ECO:0000256" key="4">
    <source>
        <dbReference type="ARBA" id="ARBA00022989"/>
    </source>
</evidence>
<evidence type="ECO:0000256" key="2">
    <source>
        <dbReference type="ARBA" id="ARBA00022448"/>
    </source>
</evidence>
<dbReference type="FunFam" id="1.10.3080.10:FF:000018">
    <property type="entry name" value="Chloride transporter, ClC family"/>
    <property type="match status" value="1"/>
</dbReference>
<keyword evidence="4 11" id="KW-1133">Transmembrane helix</keyword>
<dbReference type="AlphaFoldDB" id="A0ABC9YYJ0"/>
<feature type="transmembrane region" description="Helical" evidence="11">
    <location>
        <begin position="57"/>
        <end position="78"/>
    </location>
</feature>
<keyword evidence="7" id="KW-0869">Chloride channel</keyword>
<dbReference type="CDD" id="cd00400">
    <property type="entry name" value="Voltage_gated_ClC"/>
    <property type="match status" value="1"/>
</dbReference>
<keyword evidence="5" id="KW-0406">Ion transport</keyword>
<keyword evidence="3 11" id="KW-0812">Transmembrane</keyword>
<keyword evidence="2" id="KW-0813">Transport</keyword>
<keyword evidence="10" id="KW-0129">CBS domain</keyword>
<evidence type="ECO:0000256" key="3">
    <source>
        <dbReference type="ARBA" id="ARBA00022692"/>
    </source>
</evidence>
<evidence type="ECO:0000256" key="9">
    <source>
        <dbReference type="ARBA" id="ARBA00023303"/>
    </source>
</evidence>
<evidence type="ECO:0000256" key="8">
    <source>
        <dbReference type="ARBA" id="ARBA00023214"/>
    </source>
</evidence>
<evidence type="ECO:0000256" key="11">
    <source>
        <dbReference type="SAM" id="Phobius"/>
    </source>
</evidence>
<dbReference type="InterPro" id="IPR014743">
    <property type="entry name" value="Cl-channel_core"/>
</dbReference>
<accession>A0ABC9YYJ0</accession>
<dbReference type="SUPFAM" id="SSF81340">
    <property type="entry name" value="Clc chloride channel"/>
    <property type="match status" value="1"/>
</dbReference>
<dbReference type="PRINTS" id="PR00762">
    <property type="entry name" value="CLCHANNEL"/>
</dbReference>
<dbReference type="GO" id="GO:0005254">
    <property type="term" value="F:chloride channel activity"/>
    <property type="evidence" value="ECO:0007669"/>
    <property type="project" value="UniProtKB-KW"/>
</dbReference>
<feature type="transmembrane region" description="Helical" evidence="11">
    <location>
        <begin position="7"/>
        <end position="30"/>
    </location>
</feature>
<dbReference type="PANTHER" id="PTHR43427">
    <property type="entry name" value="CHLORIDE CHANNEL PROTEIN CLC-E"/>
    <property type="match status" value="1"/>
</dbReference>
<proteinExistence type="predicted"/>
<feature type="transmembrane region" description="Helical" evidence="11">
    <location>
        <begin position="231"/>
        <end position="253"/>
    </location>
</feature>
<keyword evidence="9" id="KW-0407">Ion channel</keyword>
<evidence type="ECO:0000256" key="7">
    <source>
        <dbReference type="ARBA" id="ARBA00023173"/>
    </source>
</evidence>
<gene>
    <name evidence="13" type="ORF">NSK11_contig00077-0025</name>
</gene>
<reference evidence="13 14" key="2">
    <citation type="journal article" date="2016" name="Genome Announc.">
        <title>Draft Genome Sequence of Erythromycin- and Oxytetracycline-Sensitive Nocardia seriolae Strain U-1 (NBRC 110359).</title>
        <authorList>
            <person name="Imajoh M."/>
            <person name="Sukeda M."/>
            <person name="Shimizu M."/>
            <person name="Yamane J."/>
            <person name="Ohnishi K."/>
            <person name="Oshima S."/>
        </authorList>
    </citation>
    <scope>NUCLEOTIDE SEQUENCE [LARGE SCALE GENOMIC DNA]</scope>
    <source>
        <strain evidence="13 14">U-1</strain>
    </source>
</reference>
<dbReference type="PANTHER" id="PTHR43427:SF6">
    <property type="entry name" value="CHLORIDE CHANNEL PROTEIN CLC-E"/>
    <property type="match status" value="1"/>
</dbReference>
<dbReference type="PROSITE" id="PS51371">
    <property type="entry name" value="CBS"/>
    <property type="match status" value="1"/>
</dbReference>
<name>A0ABC9YYJ0_9NOCA</name>
<dbReference type="Gene3D" id="3.10.580.10">
    <property type="entry name" value="CBS-domain"/>
    <property type="match status" value="1"/>
</dbReference>
<dbReference type="Gene3D" id="1.10.3080.10">
    <property type="entry name" value="Clc chloride channel"/>
    <property type="match status" value="1"/>
</dbReference>
<dbReference type="GO" id="GO:0034707">
    <property type="term" value="C:chloride channel complex"/>
    <property type="evidence" value="ECO:0007669"/>
    <property type="project" value="UniProtKB-KW"/>
</dbReference>
<dbReference type="InterPro" id="IPR000644">
    <property type="entry name" value="CBS_dom"/>
</dbReference>
<keyword evidence="8" id="KW-0868">Chloride</keyword>
<evidence type="ECO:0000256" key="6">
    <source>
        <dbReference type="ARBA" id="ARBA00023136"/>
    </source>
</evidence>
<reference evidence="14" key="1">
    <citation type="submission" date="2015-07" db="EMBL/GenBank/DDBJ databases">
        <title>Nocardia seriolae U-1 whole genome shotgun sequence.</title>
        <authorList>
            <person name="Imajoh M."/>
            <person name="Fukumoto Y."/>
            <person name="Sukeda M."/>
            <person name="Yamane J."/>
            <person name="Yamasaki K."/>
            <person name="Shimizu M."/>
            <person name="Ohnishi K."/>
            <person name="Oshima S."/>
        </authorList>
    </citation>
    <scope>NUCLEOTIDE SEQUENCE [LARGE SCALE GENOMIC DNA]</scope>
    <source>
        <strain evidence="14">U-1</strain>
    </source>
</reference>
<dbReference type="Pfam" id="PF00654">
    <property type="entry name" value="Voltage_CLC"/>
    <property type="match status" value="1"/>
</dbReference>
<protein>
    <submittedName>
        <fullName evidence="13">Chloride channel protein</fullName>
    </submittedName>
</protein>
<dbReference type="InterPro" id="IPR050368">
    <property type="entry name" value="ClC-type_chloride_channel"/>
</dbReference>
<dbReference type="EMBL" id="BBYQ01000077">
    <property type="protein sequence ID" value="GAP30306.1"/>
    <property type="molecule type" value="Genomic_DNA"/>
</dbReference>
<feature type="transmembrane region" description="Helical" evidence="11">
    <location>
        <begin position="330"/>
        <end position="350"/>
    </location>
</feature>